<keyword evidence="1" id="KW-1133">Transmembrane helix</keyword>
<feature type="transmembrane region" description="Helical" evidence="1">
    <location>
        <begin position="98"/>
        <end position="117"/>
    </location>
</feature>
<feature type="transmembrane region" description="Helical" evidence="1">
    <location>
        <begin position="6"/>
        <end position="28"/>
    </location>
</feature>
<dbReference type="EMBL" id="RBAH01000006">
    <property type="protein sequence ID" value="RKN85060.1"/>
    <property type="molecule type" value="Genomic_DNA"/>
</dbReference>
<keyword evidence="3" id="KW-1185">Reference proteome</keyword>
<proteinExistence type="predicted"/>
<name>A0A3B0CJ80_9BACL</name>
<evidence type="ECO:0000313" key="3">
    <source>
        <dbReference type="Proteomes" id="UP000282311"/>
    </source>
</evidence>
<evidence type="ECO:0000313" key="2">
    <source>
        <dbReference type="EMBL" id="RKN85060.1"/>
    </source>
</evidence>
<comment type="caution">
    <text evidence="2">The sequence shown here is derived from an EMBL/GenBank/DDBJ whole genome shotgun (WGS) entry which is preliminary data.</text>
</comment>
<reference evidence="2 3" key="1">
    <citation type="journal article" date="2007" name="Int. J. Syst. Evol. Microbiol.">
        <title>Paenibacillus ginsengarvi sp. nov., isolated from soil from ginseng cultivation.</title>
        <authorList>
            <person name="Yoon M.H."/>
            <person name="Ten L.N."/>
            <person name="Im W.T."/>
        </authorList>
    </citation>
    <scope>NUCLEOTIDE SEQUENCE [LARGE SCALE GENOMIC DNA]</scope>
    <source>
        <strain evidence="2 3">KCTC 13059</strain>
    </source>
</reference>
<accession>A0A3B0CJ80</accession>
<protein>
    <submittedName>
        <fullName evidence="2">Uncharacterized protein</fullName>
    </submittedName>
</protein>
<keyword evidence="1" id="KW-0812">Transmembrane</keyword>
<dbReference type="RefSeq" id="WP_120747265.1">
    <property type="nucleotide sequence ID" value="NZ_RBAH01000006.1"/>
</dbReference>
<organism evidence="2 3">
    <name type="scientific">Paenibacillus ginsengarvi</name>
    <dbReference type="NCBI Taxonomy" id="400777"/>
    <lineage>
        <taxon>Bacteria</taxon>
        <taxon>Bacillati</taxon>
        <taxon>Bacillota</taxon>
        <taxon>Bacilli</taxon>
        <taxon>Bacillales</taxon>
        <taxon>Paenibacillaceae</taxon>
        <taxon>Paenibacillus</taxon>
    </lineage>
</organism>
<keyword evidence="1" id="KW-0472">Membrane</keyword>
<gene>
    <name evidence="2" type="ORF">D7M11_11120</name>
</gene>
<sequence>MYTILAIFAGLIGLFVTGVAVFTAWAYYSTRARLKQAGQQPDGDAPAGEPDLSPWGWFLRFTVADYAALFLFGFGAVFLITDLIGVMKDRDMFPMYHFGYLLCGILFCLMGMLFMFVRLMLVLRLTGGASASAHHPHEPDQPEQAE</sequence>
<dbReference type="AlphaFoldDB" id="A0A3B0CJ80"/>
<evidence type="ECO:0000256" key="1">
    <source>
        <dbReference type="SAM" id="Phobius"/>
    </source>
</evidence>
<feature type="transmembrane region" description="Helical" evidence="1">
    <location>
        <begin position="66"/>
        <end position="86"/>
    </location>
</feature>
<dbReference type="Proteomes" id="UP000282311">
    <property type="component" value="Unassembled WGS sequence"/>
</dbReference>
<dbReference type="OrthoDB" id="2616762at2"/>